<dbReference type="EMBL" id="CAFBQA010000002">
    <property type="protein sequence ID" value="CAB5033550.1"/>
    <property type="molecule type" value="Genomic_DNA"/>
</dbReference>
<gene>
    <name evidence="2" type="ORF">UFOPK2593_00004</name>
    <name evidence="3" type="ORF">UFOPK2894_00047</name>
    <name evidence="4" type="ORF">UFOPK3492_00034</name>
    <name evidence="5" type="ORF">UFOPK4234_00076</name>
    <name evidence="6" type="ORF">UFOPK4295_00072</name>
</gene>
<evidence type="ECO:0000313" key="6">
    <source>
        <dbReference type="EMBL" id="CAB5044136.1"/>
    </source>
</evidence>
<dbReference type="Gene3D" id="3.20.20.140">
    <property type="entry name" value="Metal-dependent hydrolases"/>
    <property type="match status" value="1"/>
</dbReference>
<accession>A0A6J6P0F8</accession>
<protein>
    <submittedName>
        <fullName evidence="2">Unannotated protein</fullName>
    </submittedName>
</protein>
<dbReference type="InterPro" id="IPR032466">
    <property type="entry name" value="Metal_Hydrolase"/>
</dbReference>
<dbReference type="EMBL" id="CAFBMD010000001">
    <property type="protein sequence ID" value="CAB4887446.1"/>
    <property type="molecule type" value="Genomic_DNA"/>
</dbReference>
<dbReference type="EMBL" id="CAEZXW010000001">
    <property type="protein sequence ID" value="CAB4690348.1"/>
    <property type="molecule type" value="Genomic_DNA"/>
</dbReference>
<evidence type="ECO:0000313" key="3">
    <source>
        <dbReference type="EMBL" id="CAB4763685.1"/>
    </source>
</evidence>
<reference evidence="2" key="1">
    <citation type="submission" date="2020-05" db="EMBL/GenBank/DDBJ databases">
        <authorList>
            <person name="Chiriac C."/>
            <person name="Salcher M."/>
            <person name="Ghai R."/>
            <person name="Kavagutti S V."/>
        </authorList>
    </citation>
    <scope>NUCLEOTIDE SEQUENCE</scope>
</reference>
<evidence type="ECO:0000313" key="4">
    <source>
        <dbReference type="EMBL" id="CAB4887446.1"/>
    </source>
</evidence>
<dbReference type="PANTHER" id="PTHR43135">
    <property type="entry name" value="ALPHA-D-RIBOSE 1-METHYLPHOSPHONATE 5-TRIPHOSPHATE DIPHOSPHATASE"/>
    <property type="match status" value="1"/>
</dbReference>
<dbReference type="GO" id="GO:0016810">
    <property type="term" value="F:hydrolase activity, acting on carbon-nitrogen (but not peptide) bonds"/>
    <property type="evidence" value="ECO:0007669"/>
    <property type="project" value="InterPro"/>
</dbReference>
<evidence type="ECO:0000313" key="2">
    <source>
        <dbReference type="EMBL" id="CAB4690348.1"/>
    </source>
</evidence>
<dbReference type="SUPFAM" id="SSF51556">
    <property type="entry name" value="Metallo-dependent hydrolases"/>
    <property type="match status" value="1"/>
</dbReference>
<feature type="domain" description="Amidohydrolase-related" evidence="1">
    <location>
        <begin position="55"/>
        <end position="358"/>
    </location>
</feature>
<dbReference type="InterPro" id="IPR011059">
    <property type="entry name" value="Metal-dep_hydrolase_composite"/>
</dbReference>
<dbReference type="PANTHER" id="PTHR43135:SF3">
    <property type="entry name" value="ALPHA-D-RIBOSE 1-METHYLPHOSPHONATE 5-TRIPHOSPHATE DIPHOSPHATASE"/>
    <property type="match status" value="1"/>
</dbReference>
<dbReference type="EMBL" id="CAFBQF010000002">
    <property type="protein sequence ID" value="CAB5044136.1"/>
    <property type="molecule type" value="Genomic_DNA"/>
</dbReference>
<evidence type="ECO:0000259" key="1">
    <source>
        <dbReference type="Pfam" id="PF01979"/>
    </source>
</evidence>
<dbReference type="AlphaFoldDB" id="A0A6J6P0F8"/>
<evidence type="ECO:0000313" key="5">
    <source>
        <dbReference type="EMBL" id="CAB5033550.1"/>
    </source>
</evidence>
<name>A0A6J6P0F8_9ZZZZ</name>
<dbReference type="Gene3D" id="2.30.40.10">
    <property type="entry name" value="Urease, subunit C, domain 1"/>
    <property type="match status" value="1"/>
</dbReference>
<dbReference type="InterPro" id="IPR006680">
    <property type="entry name" value="Amidohydro-rel"/>
</dbReference>
<dbReference type="EMBL" id="CAEZZQ010000002">
    <property type="protein sequence ID" value="CAB4763685.1"/>
    <property type="molecule type" value="Genomic_DNA"/>
</dbReference>
<proteinExistence type="predicted"/>
<dbReference type="Pfam" id="PF01979">
    <property type="entry name" value="Amidohydro_1"/>
    <property type="match status" value="1"/>
</dbReference>
<organism evidence="2">
    <name type="scientific">freshwater metagenome</name>
    <dbReference type="NCBI Taxonomy" id="449393"/>
    <lineage>
        <taxon>unclassified sequences</taxon>
        <taxon>metagenomes</taxon>
        <taxon>ecological metagenomes</taxon>
    </lineage>
</organism>
<sequence>MPAIAIVGATVLAGAELEPIDDAIVIFDEVIRAVGKKSEVVIPRDAEIIECNGRTLLPGLIDTHVHTQLHPVRRLISGGLTTVRDLGWAPDVVLPFAKRSESWGVQGPLVLAVGPIITEPDGYPTHAHWHGAQITAHQLRSASEARDIVRVLVSQGAWGIKFAVDDRRGPTLPSSVLSALIDEAHHLRKKVTAHVGTVVELKKVLDAGVDELAHMLMADERIPDELISQMVDQGVAISSSLMFRDAHDYATAIDNAARFHDRGGVLLYGTDIGNGGATPLITGPVPGVEVREFIALTQAGLEPQRALISATSAAAAWLGLEAVGQVTVGFKADLLLVRGAPHAEMKHIGNIEQVWRSGASVL</sequence>
<dbReference type="SUPFAM" id="SSF51338">
    <property type="entry name" value="Composite domain of metallo-dependent hydrolases"/>
    <property type="match status" value="1"/>
</dbReference>
<dbReference type="InterPro" id="IPR051781">
    <property type="entry name" value="Metallo-dep_Hydrolase"/>
</dbReference>